<dbReference type="EMBL" id="RFFJ01000004">
    <property type="protein sequence ID" value="RMI46061.1"/>
    <property type="molecule type" value="Genomic_DNA"/>
</dbReference>
<dbReference type="RefSeq" id="WP_122182016.1">
    <property type="nucleotide sequence ID" value="NZ_RFFJ01000004.1"/>
</dbReference>
<comment type="similarity">
    <text evidence="1">Belongs to the shaker potassium channel beta subunit family.</text>
</comment>
<keyword evidence="2" id="KW-0521">NADP</keyword>
<accession>A0A3M2M9C4</accession>
<dbReference type="AlphaFoldDB" id="A0A3M2M9C4"/>
<evidence type="ECO:0000313" key="6">
    <source>
        <dbReference type="Proteomes" id="UP000278673"/>
    </source>
</evidence>
<feature type="domain" description="NADP-dependent oxidoreductase" evidence="4">
    <location>
        <begin position="28"/>
        <end position="326"/>
    </location>
</feature>
<evidence type="ECO:0000256" key="2">
    <source>
        <dbReference type="ARBA" id="ARBA00022857"/>
    </source>
</evidence>
<dbReference type="PRINTS" id="PR01577">
    <property type="entry name" value="KCNABCHANNEL"/>
</dbReference>
<dbReference type="Gene3D" id="3.20.20.100">
    <property type="entry name" value="NADP-dependent oxidoreductase domain"/>
    <property type="match status" value="1"/>
</dbReference>
<name>A0A3M2M9C4_9ACTN</name>
<organism evidence="5 6">
    <name type="scientific">Streptomyces triticirhizae</name>
    <dbReference type="NCBI Taxonomy" id="2483353"/>
    <lineage>
        <taxon>Bacteria</taxon>
        <taxon>Bacillati</taxon>
        <taxon>Actinomycetota</taxon>
        <taxon>Actinomycetes</taxon>
        <taxon>Kitasatosporales</taxon>
        <taxon>Streptomycetaceae</taxon>
        <taxon>Streptomyces</taxon>
    </lineage>
</organism>
<evidence type="ECO:0000313" key="5">
    <source>
        <dbReference type="EMBL" id="RMI46061.1"/>
    </source>
</evidence>
<dbReference type="InterPro" id="IPR023210">
    <property type="entry name" value="NADP_OxRdtase_dom"/>
</dbReference>
<dbReference type="InterPro" id="IPR005399">
    <property type="entry name" value="K_chnl_volt-dep_bsu_KCNAB-rel"/>
</dbReference>
<dbReference type="GO" id="GO:0051596">
    <property type="term" value="P:methylglyoxal catabolic process"/>
    <property type="evidence" value="ECO:0007669"/>
    <property type="project" value="TreeGrafter"/>
</dbReference>
<evidence type="ECO:0000256" key="3">
    <source>
        <dbReference type="ARBA" id="ARBA00023002"/>
    </source>
</evidence>
<evidence type="ECO:0000259" key="4">
    <source>
        <dbReference type="Pfam" id="PF00248"/>
    </source>
</evidence>
<dbReference type="PANTHER" id="PTHR43150">
    <property type="entry name" value="HYPERKINETIC, ISOFORM M"/>
    <property type="match status" value="1"/>
</dbReference>
<dbReference type="Proteomes" id="UP000278673">
    <property type="component" value="Unassembled WGS sequence"/>
</dbReference>
<gene>
    <name evidence="5" type="ORF">EBN88_01920</name>
</gene>
<dbReference type="Pfam" id="PF00248">
    <property type="entry name" value="Aldo_ket_red"/>
    <property type="match status" value="1"/>
</dbReference>
<dbReference type="NCBIfam" id="NF007388">
    <property type="entry name" value="PRK09912.1"/>
    <property type="match status" value="1"/>
</dbReference>
<dbReference type="SUPFAM" id="SSF51430">
    <property type="entry name" value="NAD(P)-linked oxidoreductase"/>
    <property type="match status" value="1"/>
</dbReference>
<comment type="caution">
    <text evidence="5">The sequence shown here is derived from an EMBL/GenBank/DDBJ whole genome shotgun (WGS) entry which is preliminary data.</text>
</comment>
<dbReference type="GO" id="GO:0016491">
    <property type="term" value="F:oxidoreductase activity"/>
    <property type="evidence" value="ECO:0007669"/>
    <property type="project" value="UniProtKB-KW"/>
</dbReference>
<keyword evidence="3" id="KW-0560">Oxidoreductase</keyword>
<evidence type="ECO:0000256" key="1">
    <source>
        <dbReference type="ARBA" id="ARBA00006515"/>
    </source>
</evidence>
<sequence>MTYVAADTRYQDMAYRRSGRSGLKLPAVSLGLWHNFGAERALDTQTAIVRRAFDLGVTHFDLANNYGPPPGAAEENFGRILAKDLRPYRDEIVVSTKAGYLMWDGPYGEWGSRKYMLSSLDQSLSRLGLEYVDIFYSHRPDPDTPLEETMGALDAAVRQGKALYVGISNYSPEQTREAARILGELGTPLLIHQPSYSMFNRWVEDGLLDALDETGVGSIAFSPLAQGLLTDRYLNGIPEGSRAASASPFLTPEGLTGDTLDRVRSLNAIAERRGQSLAQMAIAWVLRGGRVTSALVGASSVRQLEDNVAAINNLDFSEAELAEIEAQLS</sequence>
<proteinExistence type="inferred from homology"/>
<dbReference type="PANTHER" id="PTHR43150:SF4">
    <property type="entry name" value="L-GLYCERALDEHYDE 3-PHOSPHATE REDUCTASE"/>
    <property type="match status" value="1"/>
</dbReference>
<keyword evidence="6" id="KW-1185">Reference proteome</keyword>
<dbReference type="InterPro" id="IPR036812">
    <property type="entry name" value="NAD(P)_OxRdtase_dom_sf"/>
</dbReference>
<reference evidence="5 6" key="1">
    <citation type="submission" date="2018-10" db="EMBL/GenBank/DDBJ databases">
        <title>Isolation, diversity and antifungal activity of actinobacteria from wheat.</title>
        <authorList>
            <person name="Han C."/>
        </authorList>
    </citation>
    <scope>NUCLEOTIDE SEQUENCE [LARGE SCALE GENOMIC DNA]</scope>
    <source>
        <strain evidence="5 6">NEAU-YY642</strain>
    </source>
</reference>
<protein>
    <submittedName>
        <fullName evidence="5">L-glyceraldehyde 3-phosphate reductase</fullName>
    </submittedName>
</protein>